<organism evidence="1">
    <name type="scientific">Fusarium oxysporum f. sp. conglutinans race 2 54008</name>
    <dbReference type="NCBI Taxonomy" id="1089457"/>
    <lineage>
        <taxon>Eukaryota</taxon>
        <taxon>Fungi</taxon>
        <taxon>Dikarya</taxon>
        <taxon>Ascomycota</taxon>
        <taxon>Pezizomycotina</taxon>
        <taxon>Sordariomycetes</taxon>
        <taxon>Hypocreomycetidae</taxon>
        <taxon>Hypocreales</taxon>
        <taxon>Nectriaceae</taxon>
        <taxon>Fusarium</taxon>
        <taxon>Fusarium oxysporum species complex</taxon>
    </lineage>
</organism>
<dbReference type="HOGENOM" id="CLU_3399501_0_0_1"/>
<sequence length="31" mass="3467">MPQAYAIGAGTVHRFVGFHLPVQDRDLARRS</sequence>
<reference evidence="1" key="2">
    <citation type="submission" date="2012-05" db="EMBL/GenBank/DDBJ databases">
        <title>The Genome Annotation of Fusarium oxysporum PHW808.</title>
        <authorList>
            <consortium name="The Broad Institute Genomics Platform"/>
            <person name="Ma L.-J."/>
            <person name="Corby-Kistler H."/>
            <person name="Broz K."/>
            <person name="Gale L.R."/>
            <person name="Jonkers W."/>
            <person name="O'Donnell K."/>
            <person name="Ploetz R."/>
            <person name="Steinberg C."/>
            <person name="Schwartz D.C."/>
            <person name="VanEtten H."/>
            <person name="Zhou S."/>
            <person name="Young S.K."/>
            <person name="Zeng Q."/>
            <person name="Gargeya S."/>
            <person name="Fitzgerald M."/>
            <person name="Abouelleil A."/>
            <person name="Alvarado L."/>
            <person name="Chapman S.B."/>
            <person name="Gainer-Dewar J."/>
            <person name="Goldberg J."/>
            <person name="Griggs A."/>
            <person name="Gujja S."/>
            <person name="Hansen M."/>
            <person name="Howarth C."/>
            <person name="Imamovic A."/>
            <person name="Ireland A."/>
            <person name="Larimer J."/>
            <person name="McCowan C."/>
            <person name="Murphy C."/>
            <person name="Pearson M."/>
            <person name="Poon T.W."/>
            <person name="Priest M."/>
            <person name="Roberts A."/>
            <person name="Saif S."/>
            <person name="Shea T."/>
            <person name="Sykes S."/>
            <person name="Wortman J."/>
            <person name="Nusbaum C."/>
            <person name="Birren B."/>
        </authorList>
    </citation>
    <scope>NUCLEOTIDE SEQUENCE</scope>
    <source>
        <strain evidence="1">54008</strain>
    </source>
</reference>
<dbReference type="AlphaFoldDB" id="X0H089"/>
<evidence type="ECO:0000313" key="1">
    <source>
        <dbReference type="EMBL" id="EXL65511.1"/>
    </source>
</evidence>
<proteinExistence type="predicted"/>
<accession>X0H089</accession>
<reference evidence="1" key="1">
    <citation type="submission" date="2011-11" db="EMBL/GenBank/DDBJ databases">
        <title>The Genome Sequence of Fusarium oxysporum PHW808.</title>
        <authorList>
            <consortium name="The Broad Institute Genome Sequencing Platform"/>
            <person name="Ma L.-J."/>
            <person name="Gale L.R."/>
            <person name="Schwartz D.C."/>
            <person name="Zhou S."/>
            <person name="Corby-Kistler H."/>
            <person name="Young S.K."/>
            <person name="Zeng Q."/>
            <person name="Gargeya S."/>
            <person name="Fitzgerald M."/>
            <person name="Haas B."/>
            <person name="Abouelleil A."/>
            <person name="Alvarado L."/>
            <person name="Arachchi H.M."/>
            <person name="Berlin A."/>
            <person name="Brown A."/>
            <person name="Chapman S.B."/>
            <person name="Chen Z."/>
            <person name="Dunbar C."/>
            <person name="Freedman E."/>
            <person name="Gearin G."/>
            <person name="Goldberg J."/>
            <person name="Griggs A."/>
            <person name="Gujja S."/>
            <person name="Heiman D."/>
            <person name="Howarth C."/>
            <person name="Larson L."/>
            <person name="Lui A."/>
            <person name="MacDonald P.J.P."/>
            <person name="Montmayeur A."/>
            <person name="Murphy C."/>
            <person name="Neiman D."/>
            <person name="Pearson M."/>
            <person name="Priest M."/>
            <person name="Roberts A."/>
            <person name="Saif S."/>
            <person name="Shea T."/>
            <person name="Shenoy N."/>
            <person name="Sisk P."/>
            <person name="Stolte C."/>
            <person name="Sykes S."/>
            <person name="Wortman J."/>
            <person name="Nusbaum C."/>
            <person name="Birren B."/>
        </authorList>
    </citation>
    <scope>NUCLEOTIDE SEQUENCE [LARGE SCALE GENOMIC DNA]</scope>
    <source>
        <strain evidence="1">54008</strain>
    </source>
</reference>
<protein>
    <submittedName>
        <fullName evidence="1">Uncharacterized protein</fullName>
    </submittedName>
</protein>
<gene>
    <name evidence="1" type="ORF">FOPG_18261</name>
</gene>
<name>X0H089_FUSOX</name>
<dbReference type="EMBL" id="JH659138">
    <property type="protein sequence ID" value="EXL65511.1"/>
    <property type="molecule type" value="Genomic_DNA"/>
</dbReference>
<dbReference type="Proteomes" id="UP000030676">
    <property type="component" value="Unassembled WGS sequence"/>
</dbReference>